<feature type="signal peptide" evidence="1">
    <location>
        <begin position="1"/>
        <end position="25"/>
    </location>
</feature>
<feature type="chain" id="PRO_5043329346" evidence="1">
    <location>
        <begin position="26"/>
        <end position="77"/>
    </location>
</feature>
<comment type="caution">
    <text evidence="2">The sequence shown here is derived from an EMBL/GenBank/DDBJ whole genome shotgun (WGS) entry which is preliminary data.</text>
</comment>
<reference evidence="2" key="1">
    <citation type="submission" date="2024-03" db="EMBL/GenBank/DDBJ databases">
        <title>WGS assembly of Saponaria officinalis var. Norfolk2.</title>
        <authorList>
            <person name="Jenkins J."/>
            <person name="Shu S."/>
            <person name="Grimwood J."/>
            <person name="Barry K."/>
            <person name="Goodstein D."/>
            <person name="Schmutz J."/>
            <person name="Leebens-Mack J."/>
            <person name="Osbourn A."/>
        </authorList>
    </citation>
    <scope>NUCLEOTIDE SEQUENCE [LARGE SCALE GENOMIC DNA]</scope>
    <source>
        <strain evidence="2">JIC</strain>
    </source>
</reference>
<keyword evidence="3" id="KW-1185">Reference proteome</keyword>
<organism evidence="2 3">
    <name type="scientific">Saponaria officinalis</name>
    <name type="common">Common soapwort</name>
    <name type="synonym">Lychnis saponaria</name>
    <dbReference type="NCBI Taxonomy" id="3572"/>
    <lineage>
        <taxon>Eukaryota</taxon>
        <taxon>Viridiplantae</taxon>
        <taxon>Streptophyta</taxon>
        <taxon>Embryophyta</taxon>
        <taxon>Tracheophyta</taxon>
        <taxon>Spermatophyta</taxon>
        <taxon>Magnoliopsida</taxon>
        <taxon>eudicotyledons</taxon>
        <taxon>Gunneridae</taxon>
        <taxon>Pentapetalae</taxon>
        <taxon>Caryophyllales</taxon>
        <taxon>Caryophyllaceae</taxon>
        <taxon>Caryophylleae</taxon>
        <taxon>Saponaria</taxon>
    </lineage>
</organism>
<accession>A0AAW1KCG8</accession>
<name>A0AAW1KCG8_SAPOF</name>
<dbReference type="Proteomes" id="UP001443914">
    <property type="component" value="Unassembled WGS sequence"/>
</dbReference>
<dbReference type="AlphaFoldDB" id="A0AAW1KCG8"/>
<gene>
    <name evidence="2" type="ORF">RND81_06G166500</name>
</gene>
<protein>
    <submittedName>
        <fullName evidence="2">Uncharacterized protein</fullName>
    </submittedName>
</protein>
<sequence>MARNKLIIAFFFILLTFLMSIGTNGRELNKIKPHDSEVEPICWHSSGGMGCSVTTCEPFCMPYNFECRSKQCCCIPP</sequence>
<evidence type="ECO:0000313" key="2">
    <source>
        <dbReference type="EMBL" id="KAK9715453.1"/>
    </source>
</evidence>
<keyword evidence="1" id="KW-0732">Signal</keyword>
<evidence type="ECO:0000313" key="3">
    <source>
        <dbReference type="Proteomes" id="UP001443914"/>
    </source>
</evidence>
<proteinExistence type="predicted"/>
<evidence type="ECO:0000256" key="1">
    <source>
        <dbReference type="SAM" id="SignalP"/>
    </source>
</evidence>
<dbReference type="EMBL" id="JBDFQZ010000006">
    <property type="protein sequence ID" value="KAK9715453.1"/>
    <property type="molecule type" value="Genomic_DNA"/>
</dbReference>